<dbReference type="AlphaFoldDB" id="A0A1W1Y3X8"/>
<accession>A0A1W1Y3X8</accession>
<feature type="domain" description="Putative Flp pilus-assembly TadG-like N-terminal" evidence="2">
    <location>
        <begin position="17"/>
        <end position="60"/>
    </location>
</feature>
<evidence type="ECO:0000259" key="2">
    <source>
        <dbReference type="Pfam" id="PF13400"/>
    </source>
</evidence>
<dbReference type="OrthoDB" id="7418984at2"/>
<dbReference type="Proteomes" id="UP000192708">
    <property type="component" value="Unassembled WGS sequence"/>
</dbReference>
<proteinExistence type="predicted"/>
<dbReference type="EMBL" id="FWXJ01000001">
    <property type="protein sequence ID" value="SMC30837.1"/>
    <property type="molecule type" value="Genomic_DNA"/>
</dbReference>
<organism evidence="3 4">
    <name type="scientific">Polynucleobacter kasalickyi</name>
    <dbReference type="NCBI Taxonomy" id="1938817"/>
    <lineage>
        <taxon>Bacteria</taxon>
        <taxon>Pseudomonadati</taxon>
        <taxon>Pseudomonadota</taxon>
        <taxon>Betaproteobacteria</taxon>
        <taxon>Burkholderiales</taxon>
        <taxon>Burkholderiaceae</taxon>
        <taxon>Polynucleobacter</taxon>
    </lineage>
</organism>
<dbReference type="STRING" id="1938817.SAMN06296008_101294"/>
<protein>
    <submittedName>
        <fullName evidence="3">Putative Flp pilus-assembly TadE/G-like</fullName>
    </submittedName>
</protein>
<keyword evidence="1" id="KW-0812">Transmembrane</keyword>
<feature type="transmembrane region" description="Helical" evidence="1">
    <location>
        <begin position="16"/>
        <end position="42"/>
    </location>
</feature>
<evidence type="ECO:0000256" key="1">
    <source>
        <dbReference type="SAM" id="Phobius"/>
    </source>
</evidence>
<dbReference type="RefSeq" id="WP_084282081.1">
    <property type="nucleotide sequence ID" value="NZ_FWXJ01000001.1"/>
</dbReference>
<keyword evidence="1" id="KW-0472">Membrane</keyword>
<name>A0A1W1Y3X8_9BURK</name>
<evidence type="ECO:0000313" key="4">
    <source>
        <dbReference type="Proteomes" id="UP000192708"/>
    </source>
</evidence>
<gene>
    <name evidence="3" type="ORF">SAMN06296008_101294</name>
</gene>
<keyword evidence="4" id="KW-1185">Reference proteome</keyword>
<dbReference type="InterPro" id="IPR028087">
    <property type="entry name" value="Tad_N"/>
</dbReference>
<dbReference type="Pfam" id="PF13400">
    <property type="entry name" value="Tad"/>
    <property type="match status" value="1"/>
</dbReference>
<reference evidence="3 4" key="1">
    <citation type="submission" date="2017-04" db="EMBL/GenBank/DDBJ databases">
        <authorList>
            <person name="Afonso C.L."/>
            <person name="Miller P.J."/>
            <person name="Scott M.A."/>
            <person name="Spackman E."/>
            <person name="Goraichik I."/>
            <person name="Dimitrov K.M."/>
            <person name="Suarez D.L."/>
            <person name="Swayne D.E."/>
        </authorList>
    </citation>
    <scope>NUCLEOTIDE SEQUENCE [LARGE SCALE GENOMIC DNA]</scope>
    <source>
        <strain evidence="3 4">VK13</strain>
    </source>
</reference>
<sequence length="406" mass="41532">MISHLKKIRTEENASVIVISALLLAILIGFMGLAIDISYAFYARTKMQSAADASALGAASSLANGGSIENALLTAQSLSAGNGFSNGSSSVITTPTIPPGPNPDGSVPSYSNDTSYARVKISQNIPLFFAPVIGFSNTWAIQVNAVAGIKSSPACLVTIAGFTINGTNIANLNNCSAAIGRNLQATNQSKIVISGTGSTSVFNGGSINCNSCSPTPVSKSGTLPTLPVVNIPTGLSPVVDPTCSNHICQPGIYNAQLILNKGVSYTFTSGFYLFNNGISTNSAIVTSAPNGVTLYVAANQPIDLSGTLNLSAQTPSGCTPGSGILIYQSPSTITSFALAGSKDQLNFNGIIDLPSLDIKVSGTSSNLTLNGSIIAHSLDLNGNMSPSASSNSCNNFISENKVSLFQ</sequence>
<keyword evidence="1" id="KW-1133">Transmembrane helix</keyword>
<evidence type="ECO:0000313" key="3">
    <source>
        <dbReference type="EMBL" id="SMC30837.1"/>
    </source>
</evidence>